<feature type="domain" description="SGNH hydrolase-type esterase" evidence="2">
    <location>
        <begin position="44"/>
        <end position="221"/>
    </location>
</feature>
<evidence type="ECO:0000256" key="1">
    <source>
        <dbReference type="SAM" id="SignalP"/>
    </source>
</evidence>
<keyword evidence="1" id="KW-0732">Signal</keyword>
<dbReference type="AlphaFoldDB" id="A0A0L0NHN7"/>
<feature type="signal peptide" evidence="1">
    <location>
        <begin position="1"/>
        <end position="24"/>
    </location>
</feature>
<accession>A0A0L0NHN7</accession>
<dbReference type="InterPro" id="IPR036514">
    <property type="entry name" value="SGNH_hydro_sf"/>
</dbReference>
<comment type="caution">
    <text evidence="3">The sequence shown here is derived from an EMBL/GenBank/DDBJ whole genome shotgun (WGS) entry which is preliminary data.</text>
</comment>
<dbReference type="InterPro" id="IPR051532">
    <property type="entry name" value="Ester_Hydrolysis_Enzymes"/>
</dbReference>
<dbReference type="PANTHER" id="PTHR30383">
    <property type="entry name" value="THIOESTERASE 1/PROTEASE 1/LYSOPHOSPHOLIPASE L1"/>
    <property type="match status" value="1"/>
</dbReference>
<dbReference type="PANTHER" id="PTHR30383:SF5">
    <property type="entry name" value="SGNH HYDROLASE-TYPE ESTERASE DOMAIN-CONTAINING PROTEIN"/>
    <property type="match status" value="1"/>
</dbReference>
<gene>
    <name evidence="3" type="ORF">TOPH_01400</name>
</gene>
<proteinExistence type="predicted"/>
<dbReference type="Gene3D" id="3.40.50.1110">
    <property type="entry name" value="SGNH hydrolase"/>
    <property type="match status" value="1"/>
</dbReference>
<dbReference type="Pfam" id="PF13472">
    <property type="entry name" value="Lipase_GDSL_2"/>
    <property type="match status" value="1"/>
</dbReference>
<dbReference type="InterPro" id="IPR013830">
    <property type="entry name" value="SGNH_hydro"/>
</dbReference>
<protein>
    <recommendedName>
        <fullName evidence="2">SGNH hydrolase-type esterase domain-containing protein</fullName>
    </recommendedName>
</protein>
<organism evidence="3 4">
    <name type="scientific">Tolypocladium ophioglossoides (strain CBS 100239)</name>
    <name type="common">Snaketongue truffleclub</name>
    <name type="synonym">Elaphocordyceps ophioglossoides</name>
    <dbReference type="NCBI Taxonomy" id="1163406"/>
    <lineage>
        <taxon>Eukaryota</taxon>
        <taxon>Fungi</taxon>
        <taxon>Dikarya</taxon>
        <taxon>Ascomycota</taxon>
        <taxon>Pezizomycotina</taxon>
        <taxon>Sordariomycetes</taxon>
        <taxon>Hypocreomycetidae</taxon>
        <taxon>Hypocreales</taxon>
        <taxon>Ophiocordycipitaceae</taxon>
        <taxon>Tolypocladium</taxon>
    </lineage>
</organism>
<dbReference type="GO" id="GO:0004622">
    <property type="term" value="F:phosphatidylcholine lysophospholipase activity"/>
    <property type="evidence" value="ECO:0007669"/>
    <property type="project" value="TreeGrafter"/>
</dbReference>
<dbReference type="CDD" id="cd01833">
    <property type="entry name" value="XynB_like"/>
    <property type="match status" value="1"/>
</dbReference>
<keyword evidence="4" id="KW-1185">Reference proteome</keyword>
<evidence type="ECO:0000313" key="3">
    <source>
        <dbReference type="EMBL" id="KND93559.1"/>
    </source>
</evidence>
<dbReference type="SUPFAM" id="SSF52266">
    <property type="entry name" value="SGNH hydrolase"/>
    <property type="match status" value="1"/>
</dbReference>
<dbReference type="STRING" id="1163406.A0A0L0NHN7"/>
<sequence length="266" mass="28544">MILPRLMWTSGPLLSLVLSGAALASSQTLVASISNGAPLRVLPLGDSITYGYNEPSGNSYRRDVECLLYAGGNPVSLIGSIKNGNWDNNDSDAFIYHTIDEIQEAGTPELTRQTSKPNVILLHAGTVNFVLSKNVTNAPERLGHLIDFIAEHNPDTLLVVSQLIPNLNATVNALIDRYNDEMPAVVAARARAGKRVILTSMRGMTTDLLLDGTHPSERGSRVMARRFYEAVVEAGRRGMVVAAEGPFTDLGASSLSPSGKCSDLKD</sequence>
<evidence type="ECO:0000259" key="2">
    <source>
        <dbReference type="Pfam" id="PF13472"/>
    </source>
</evidence>
<reference evidence="3 4" key="1">
    <citation type="journal article" date="2015" name="BMC Genomics">
        <title>The genome of the truffle-parasite Tolypocladium ophioglossoides and the evolution of antifungal peptaibiotics.</title>
        <authorList>
            <person name="Quandt C.A."/>
            <person name="Bushley K.E."/>
            <person name="Spatafora J.W."/>
        </authorList>
    </citation>
    <scope>NUCLEOTIDE SEQUENCE [LARGE SCALE GENOMIC DNA]</scope>
    <source>
        <strain evidence="3 4">CBS 100239</strain>
    </source>
</reference>
<dbReference type="Proteomes" id="UP000036947">
    <property type="component" value="Unassembled WGS sequence"/>
</dbReference>
<evidence type="ECO:0000313" key="4">
    <source>
        <dbReference type="Proteomes" id="UP000036947"/>
    </source>
</evidence>
<dbReference type="EMBL" id="LFRF01000003">
    <property type="protein sequence ID" value="KND93559.1"/>
    <property type="molecule type" value="Genomic_DNA"/>
</dbReference>
<name>A0A0L0NHN7_TOLOC</name>
<feature type="chain" id="PRO_5005544941" description="SGNH hydrolase-type esterase domain-containing protein" evidence="1">
    <location>
        <begin position="25"/>
        <end position="266"/>
    </location>
</feature>
<dbReference type="OrthoDB" id="6123at2759"/>